<feature type="domain" description="DEP" evidence="4">
    <location>
        <begin position="229"/>
        <end position="310"/>
    </location>
</feature>
<dbReference type="InterPro" id="IPR036305">
    <property type="entry name" value="RGS_sf"/>
</dbReference>
<evidence type="ECO:0000259" key="3">
    <source>
        <dbReference type="PROSITE" id="PS50132"/>
    </source>
</evidence>
<protein>
    <recommendedName>
        <fullName evidence="7">RGS domain-containing protein</fullName>
    </recommendedName>
</protein>
<evidence type="ECO:0000259" key="4">
    <source>
        <dbReference type="PROSITE" id="PS50186"/>
    </source>
</evidence>
<evidence type="ECO:0000313" key="6">
    <source>
        <dbReference type="Proteomes" id="UP000284706"/>
    </source>
</evidence>
<dbReference type="GO" id="GO:0035556">
    <property type="term" value="P:intracellular signal transduction"/>
    <property type="evidence" value="ECO:0007669"/>
    <property type="project" value="InterPro"/>
</dbReference>
<feature type="region of interest" description="Disordered" evidence="2">
    <location>
        <begin position="437"/>
        <end position="459"/>
    </location>
</feature>
<comment type="caution">
    <text evidence="5">The sequence shown here is derived from an EMBL/GenBank/DDBJ whole genome shotgun (WGS) entry which is preliminary data.</text>
</comment>
<dbReference type="AlphaFoldDB" id="A0A409WSZ0"/>
<dbReference type="SUPFAM" id="SSF48097">
    <property type="entry name" value="Regulator of G-protein signaling, RGS"/>
    <property type="match status" value="1"/>
</dbReference>
<dbReference type="InterPro" id="IPR036388">
    <property type="entry name" value="WH-like_DNA-bd_sf"/>
</dbReference>
<organism evidence="5 6">
    <name type="scientific">Gymnopilus dilepis</name>
    <dbReference type="NCBI Taxonomy" id="231916"/>
    <lineage>
        <taxon>Eukaryota</taxon>
        <taxon>Fungi</taxon>
        <taxon>Dikarya</taxon>
        <taxon>Basidiomycota</taxon>
        <taxon>Agaricomycotina</taxon>
        <taxon>Agaricomycetes</taxon>
        <taxon>Agaricomycetidae</taxon>
        <taxon>Agaricales</taxon>
        <taxon>Agaricineae</taxon>
        <taxon>Hymenogastraceae</taxon>
        <taxon>Gymnopilus</taxon>
    </lineage>
</organism>
<evidence type="ECO:0008006" key="7">
    <source>
        <dbReference type="Google" id="ProtNLM"/>
    </source>
</evidence>
<dbReference type="InterPro" id="IPR000591">
    <property type="entry name" value="DEP_dom"/>
</dbReference>
<keyword evidence="1" id="KW-0734">Signal transduction inhibitor</keyword>
<dbReference type="InterPro" id="IPR058855">
    <property type="entry name" value="RGS1/SST2-like_Fungal-DR"/>
</dbReference>
<name>A0A409WSZ0_9AGAR</name>
<dbReference type="InterPro" id="IPR016137">
    <property type="entry name" value="RGS"/>
</dbReference>
<dbReference type="Gene3D" id="1.10.167.10">
    <property type="entry name" value="Regulator of G-protein Signalling 4, domain 2"/>
    <property type="match status" value="1"/>
</dbReference>
<dbReference type="Gene3D" id="1.10.10.10">
    <property type="entry name" value="Winged helix-like DNA-binding domain superfamily/Winged helix DNA-binding domain"/>
    <property type="match status" value="1"/>
</dbReference>
<proteinExistence type="predicted"/>
<dbReference type="GO" id="GO:0009968">
    <property type="term" value="P:negative regulation of signal transduction"/>
    <property type="evidence" value="ECO:0007669"/>
    <property type="project" value="UniProtKB-KW"/>
</dbReference>
<feature type="compositionally biased region" description="Low complexity" evidence="2">
    <location>
        <begin position="345"/>
        <end position="356"/>
    </location>
</feature>
<dbReference type="PANTHER" id="PTHR10845">
    <property type="entry name" value="REGULATOR OF G PROTEIN SIGNALING"/>
    <property type="match status" value="1"/>
</dbReference>
<dbReference type="OrthoDB" id="196547at2759"/>
<evidence type="ECO:0000256" key="1">
    <source>
        <dbReference type="ARBA" id="ARBA00022700"/>
    </source>
</evidence>
<dbReference type="STRING" id="231916.A0A409WSZ0"/>
<dbReference type="PROSITE" id="PS50186">
    <property type="entry name" value="DEP"/>
    <property type="match status" value="1"/>
</dbReference>
<dbReference type="PANTHER" id="PTHR10845:SF192">
    <property type="entry name" value="DOUBLE HIT, ISOFORM B"/>
    <property type="match status" value="1"/>
</dbReference>
<dbReference type="Pfam" id="PF25889">
    <property type="entry name" value="WHD_Fungal_DR"/>
    <property type="match status" value="1"/>
</dbReference>
<evidence type="ECO:0000313" key="5">
    <source>
        <dbReference type="EMBL" id="PPQ81589.1"/>
    </source>
</evidence>
<feature type="compositionally biased region" description="Polar residues" evidence="2">
    <location>
        <begin position="357"/>
        <end position="368"/>
    </location>
</feature>
<dbReference type="Pfam" id="PF00615">
    <property type="entry name" value="RGS"/>
    <property type="match status" value="1"/>
</dbReference>
<dbReference type="PROSITE" id="PS50132">
    <property type="entry name" value="RGS"/>
    <property type="match status" value="1"/>
</dbReference>
<gene>
    <name evidence="5" type="ORF">CVT26_013860</name>
</gene>
<dbReference type="SUPFAM" id="SSF46785">
    <property type="entry name" value="Winged helix' DNA-binding domain"/>
    <property type="match status" value="1"/>
</dbReference>
<dbReference type="EMBL" id="NHYE01004851">
    <property type="protein sequence ID" value="PPQ81589.1"/>
    <property type="molecule type" value="Genomic_DNA"/>
</dbReference>
<dbReference type="SMART" id="SM00315">
    <property type="entry name" value="RGS"/>
    <property type="match status" value="1"/>
</dbReference>
<dbReference type="Proteomes" id="UP000284706">
    <property type="component" value="Unassembled WGS sequence"/>
</dbReference>
<keyword evidence="6" id="KW-1185">Reference proteome</keyword>
<dbReference type="InterPro" id="IPR036390">
    <property type="entry name" value="WH_DNA-bd_sf"/>
</dbReference>
<dbReference type="InterPro" id="IPR044926">
    <property type="entry name" value="RGS_subdomain_2"/>
</dbReference>
<feature type="domain" description="RGS" evidence="3">
    <location>
        <begin position="388"/>
        <end position="558"/>
    </location>
</feature>
<evidence type="ECO:0000256" key="2">
    <source>
        <dbReference type="SAM" id="MobiDB-lite"/>
    </source>
</evidence>
<sequence length="572" mass="64361">MASTTPQDSEVSPEALLGLDSLRSTNSGRLFRQDIWDLFGSLLLSLQVGTRKQMFKSFTYAFTGEEALKSLASLQFFGSSAAGYSRSGRTPVHIFLDEDDATDLMQHFVIGHMVKDVREDDFLYFRKKAIYQVTPKGLRILEDFIEDHAFETEADHLVALLCTMPSPRPKLWRLERGGDDEIIVNPSIVTNLFRRAVGKRPNYLFQRTSTSGVELLRTDDRNSLLKPLFKKGLEPFGQNSKVSRVETTHCFQASKLLTWLCNWTTLLSMVEAAEMAAHFVRLGFIILVVDKAKKTDLTRVHKVTGYAPSGNPSISEEGEFHANGSAIYAVTDEGARQAGWPGFDSPSSQPLSPSNSKGGESNTKTFSEPNLLADDAVQEVMNGLNGKRLKKFIQGNNTRALFNQFLRKESCSYLLSFWIDVEDLKAELQEAERMVPDLPPVAGSSRTPLERMPSQQHQGPLNSRPFFIYNTYLAPAAEYQLSNWVAPSLRTTLKTALDEILEILENKALIADMEPQETTALDLSQLRALVQIYDRIQDQVFCILAMDFVPRFLKSPDFLERRLGAWAQDFED</sequence>
<reference evidence="5 6" key="1">
    <citation type="journal article" date="2018" name="Evol. Lett.">
        <title>Horizontal gene cluster transfer increased hallucinogenic mushroom diversity.</title>
        <authorList>
            <person name="Reynolds H.T."/>
            <person name="Vijayakumar V."/>
            <person name="Gluck-Thaler E."/>
            <person name="Korotkin H.B."/>
            <person name="Matheny P.B."/>
            <person name="Slot J.C."/>
        </authorList>
    </citation>
    <scope>NUCLEOTIDE SEQUENCE [LARGE SCALE GENOMIC DNA]</scope>
    <source>
        <strain evidence="5 6">SRW20</strain>
    </source>
</reference>
<accession>A0A409WSZ0</accession>
<dbReference type="InParanoid" id="A0A409WSZ0"/>
<feature type="region of interest" description="Disordered" evidence="2">
    <location>
        <begin position="339"/>
        <end position="368"/>
    </location>
</feature>